<evidence type="ECO:0000256" key="7">
    <source>
        <dbReference type="RuleBase" id="RU363032"/>
    </source>
</evidence>
<organism evidence="8 9">
    <name type="scientific">Dehalogenimonas etheniformans</name>
    <dbReference type="NCBI Taxonomy" id="1536648"/>
    <lineage>
        <taxon>Bacteria</taxon>
        <taxon>Bacillati</taxon>
        <taxon>Chloroflexota</taxon>
        <taxon>Dehalococcoidia</taxon>
        <taxon>Dehalococcoidales</taxon>
        <taxon>Dehalococcoidaceae</taxon>
        <taxon>Dehalogenimonas</taxon>
    </lineage>
</organism>
<dbReference type="AlphaFoldDB" id="A0A2P5P8S4"/>
<dbReference type="EMBL" id="JQAN02000006">
    <property type="protein sequence ID" value="PPD58698.1"/>
    <property type="molecule type" value="Genomic_DNA"/>
</dbReference>
<keyword evidence="6 7" id="KW-0472">Membrane</keyword>
<dbReference type="PROSITE" id="PS50928">
    <property type="entry name" value="ABC_TM1"/>
    <property type="match status" value="1"/>
</dbReference>
<name>A0A2P5P8S4_9CHLR</name>
<dbReference type="GO" id="GO:0055085">
    <property type="term" value="P:transmembrane transport"/>
    <property type="evidence" value="ECO:0007669"/>
    <property type="project" value="InterPro"/>
</dbReference>
<proteinExistence type="inferred from homology"/>
<evidence type="ECO:0000256" key="2">
    <source>
        <dbReference type="ARBA" id="ARBA00022448"/>
    </source>
</evidence>
<dbReference type="Proteomes" id="UP000235653">
    <property type="component" value="Unassembled WGS sequence"/>
</dbReference>
<dbReference type="PANTHER" id="PTHR43163:SF6">
    <property type="entry name" value="DIPEPTIDE TRANSPORT SYSTEM PERMEASE PROTEIN DPPB-RELATED"/>
    <property type="match status" value="1"/>
</dbReference>
<evidence type="ECO:0000256" key="3">
    <source>
        <dbReference type="ARBA" id="ARBA00022475"/>
    </source>
</evidence>
<dbReference type="Pfam" id="PF19300">
    <property type="entry name" value="BPD_transp_1_N"/>
    <property type="match status" value="1"/>
</dbReference>
<dbReference type="InterPro" id="IPR000515">
    <property type="entry name" value="MetI-like"/>
</dbReference>
<dbReference type="SUPFAM" id="SSF161098">
    <property type="entry name" value="MetI-like"/>
    <property type="match status" value="1"/>
</dbReference>
<keyword evidence="2 7" id="KW-0813">Transport</keyword>
<evidence type="ECO:0000256" key="5">
    <source>
        <dbReference type="ARBA" id="ARBA00022989"/>
    </source>
</evidence>
<dbReference type="CDD" id="cd06261">
    <property type="entry name" value="TM_PBP2"/>
    <property type="match status" value="1"/>
</dbReference>
<keyword evidence="9" id="KW-1185">Reference proteome</keyword>
<comment type="caution">
    <text evidence="8">The sequence shown here is derived from an EMBL/GenBank/DDBJ whole genome shotgun (WGS) entry which is preliminary data.</text>
</comment>
<dbReference type="Gene3D" id="1.10.3720.10">
    <property type="entry name" value="MetI-like"/>
    <property type="match status" value="1"/>
</dbReference>
<gene>
    <name evidence="8" type="ORF">JP09_002135</name>
</gene>
<dbReference type="InterPro" id="IPR035906">
    <property type="entry name" value="MetI-like_sf"/>
</dbReference>
<dbReference type="InterPro" id="IPR045621">
    <property type="entry name" value="BPD_transp_1_N"/>
</dbReference>
<comment type="subcellular location">
    <subcellularLocation>
        <location evidence="1 7">Cell membrane</location>
        <topology evidence="1 7">Multi-pass membrane protein</topology>
    </subcellularLocation>
</comment>
<feature type="transmembrane region" description="Helical" evidence="7">
    <location>
        <begin position="9"/>
        <end position="30"/>
    </location>
</feature>
<dbReference type="RefSeq" id="WP_102330182.1">
    <property type="nucleotide sequence ID" value="NZ_CP058566.2"/>
</dbReference>
<protein>
    <submittedName>
        <fullName evidence="8">ABC transporter permease</fullName>
    </submittedName>
</protein>
<feature type="transmembrane region" description="Helical" evidence="7">
    <location>
        <begin position="133"/>
        <end position="154"/>
    </location>
</feature>
<evidence type="ECO:0000256" key="4">
    <source>
        <dbReference type="ARBA" id="ARBA00022692"/>
    </source>
</evidence>
<dbReference type="PANTHER" id="PTHR43163">
    <property type="entry name" value="DIPEPTIDE TRANSPORT SYSTEM PERMEASE PROTEIN DPPB-RELATED"/>
    <property type="match status" value="1"/>
</dbReference>
<feature type="transmembrane region" description="Helical" evidence="7">
    <location>
        <begin position="272"/>
        <end position="298"/>
    </location>
</feature>
<evidence type="ECO:0000313" key="8">
    <source>
        <dbReference type="EMBL" id="PPD58698.1"/>
    </source>
</evidence>
<reference evidence="8 9" key="1">
    <citation type="journal article" date="2017" name="ISME J.">
        <title>Grape pomace compost harbors organohalide-respiring Dehalogenimonas species with novel reductive dehalogenase genes.</title>
        <authorList>
            <person name="Yang Y."/>
            <person name="Higgins S.A."/>
            <person name="Yan J."/>
            <person name="Simsir B."/>
            <person name="Chourey K."/>
            <person name="Iyer R."/>
            <person name="Hettich R.L."/>
            <person name="Baldwin B."/>
            <person name="Ogles D.M."/>
            <person name="Loffler F.E."/>
        </authorList>
    </citation>
    <scope>NUCLEOTIDE SEQUENCE [LARGE SCALE GENOMIC DNA]</scope>
    <source>
        <strain evidence="8 9">GP</strain>
    </source>
</reference>
<keyword evidence="3" id="KW-1003">Cell membrane</keyword>
<dbReference type="GO" id="GO:0005886">
    <property type="term" value="C:plasma membrane"/>
    <property type="evidence" value="ECO:0007669"/>
    <property type="project" value="UniProtKB-SubCell"/>
</dbReference>
<evidence type="ECO:0000256" key="6">
    <source>
        <dbReference type="ARBA" id="ARBA00023136"/>
    </source>
</evidence>
<feature type="transmembrane region" description="Helical" evidence="7">
    <location>
        <begin position="226"/>
        <end position="252"/>
    </location>
</feature>
<keyword evidence="5 7" id="KW-1133">Transmembrane helix</keyword>
<accession>A0A2P5P8S4</accession>
<dbReference type="Pfam" id="PF00528">
    <property type="entry name" value="BPD_transp_1"/>
    <property type="match status" value="1"/>
</dbReference>
<keyword evidence="4 7" id="KW-0812">Transmembrane</keyword>
<evidence type="ECO:0000313" key="9">
    <source>
        <dbReference type="Proteomes" id="UP000235653"/>
    </source>
</evidence>
<feature type="transmembrane region" description="Helical" evidence="7">
    <location>
        <begin position="98"/>
        <end position="121"/>
    </location>
</feature>
<comment type="similarity">
    <text evidence="7">Belongs to the binding-protein-dependent transport system permease family.</text>
</comment>
<feature type="transmembrane region" description="Helical" evidence="7">
    <location>
        <begin position="166"/>
        <end position="186"/>
    </location>
</feature>
<sequence>MAKYIARRLLWMLLVLFAVATITFVLMHLVPGGPWDRAKALAPQVIENLNEKYGLDKPLIVQFGTYIWNALHGDLGISYIYQDRNVTDIIMGGLPVSAILGLTAFALAIILGVGLGIAAALKQNSFIDYFSVGYATIFASVPGFVLGIFLMYIFSIQLHWLPTSGWGGIQPIIMPAVALAALPAAYTARITRASMLDVIRQDYVRTARAKGLPERQVLLRHIGRNAMIPVVTVAGPELAALVSGSFIIETLFSVPGIGRLFVAGVFQRDYGLIMGAILFYAFAVALVNLVVDVLYAVIDPRIRYD</sequence>
<dbReference type="OrthoDB" id="9772184at2"/>
<evidence type="ECO:0000256" key="1">
    <source>
        <dbReference type="ARBA" id="ARBA00004651"/>
    </source>
</evidence>